<keyword evidence="2" id="KW-0812">Transmembrane</keyword>
<dbReference type="EMBL" id="FODD01000028">
    <property type="protein sequence ID" value="SEO48900.1"/>
    <property type="molecule type" value="Genomic_DNA"/>
</dbReference>
<feature type="compositionally biased region" description="Low complexity" evidence="1">
    <location>
        <begin position="137"/>
        <end position="159"/>
    </location>
</feature>
<dbReference type="OrthoDB" id="3824601at2"/>
<gene>
    <name evidence="3" type="ORF">SAMN05216267_102823</name>
</gene>
<feature type="transmembrane region" description="Helical" evidence="2">
    <location>
        <begin position="71"/>
        <end position="91"/>
    </location>
</feature>
<evidence type="ECO:0000256" key="2">
    <source>
        <dbReference type="SAM" id="Phobius"/>
    </source>
</evidence>
<evidence type="ECO:0000313" key="3">
    <source>
        <dbReference type="EMBL" id="SEO48900.1"/>
    </source>
</evidence>
<sequence>MGEHGDGDGGGREDGDGGREDERGRTQGPARAARASWRPGAGAWLMGALFVLLLAGVLVDDLGGSPPWWRVAAQTLGLLGTGSVALRMLGWRITATPEGLRVRTLAGVRLVPWDETSAAVAVGGGTLSLLGACGGRSTESTESTEPAETAESTEPAGPAKTTENVVIDYTGFRRPHRLAAEIGAMIADPALRPVA</sequence>
<feature type="transmembrane region" description="Helical" evidence="2">
    <location>
        <begin position="41"/>
        <end position="59"/>
    </location>
</feature>
<name>A0A1H8Q3X0_9ACTN</name>
<dbReference type="STRING" id="310780.SAMN05216267_102823"/>
<dbReference type="Proteomes" id="UP000181951">
    <property type="component" value="Unassembled WGS sequence"/>
</dbReference>
<evidence type="ECO:0000256" key="1">
    <source>
        <dbReference type="SAM" id="MobiDB-lite"/>
    </source>
</evidence>
<dbReference type="RefSeq" id="WP_069463758.1">
    <property type="nucleotide sequence ID" value="NZ_FODD01000028.1"/>
</dbReference>
<keyword evidence="2" id="KW-0472">Membrane</keyword>
<organism evidence="3 4">
    <name type="scientific">Actinacidiphila rubida</name>
    <dbReference type="NCBI Taxonomy" id="310780"/>
    <lineage>
        <taxon>Bacteria</taxon>
        <taxon>Bacillati</taxon>
        <taxon>Actinomycetota</taxon>
        <taxon>Actinomycetes</taxon>
        <taxon>Kitasatosporales</taxon>
        <taxon>Streptomycetaceae</taxon>
        <taxon>Actinacidiphila</taxon>
    </lineage>
</organism>
<protein>
    <recommendedName>
        <fullName evidence="5">PH domain-containing protein</fullName>
    </recommendedName>
</protein>
<accession>A0A1H8Q3X0</accession>
<feature type="region of interest" description="Disordered" evidence="1">
    <location>
        <begin position="1"/>
        <end position="33"/>
    </location>
</feature>
<proteinExistence type="predicted"/>
<reference evidence="3 4" key="1">
    <citation type="submission" date="2016-10" db="EMBL/GenBank/DDBJ databases">
        <authorList>
            <person name="de Groot N.N."/>
        </authorList>
    </citation>
    <scope>NUCLEOTIDE SEQUENCE [LARGE SCALE GENOMIC DNA]</scope>
    <source>
        <strain evidence="3 4">CGMCC 4.2026</strain>
    </source>
</reference>
<dbReference type="AlphaFoldDB" id="A0A1H8Q3X0"/>
<evidence type="ECO:0000313" key="4">
    <source>
        <dbReference type="Proteomes" id="UP000181951"/>
    </source>
</evidence>
<feature type="compositionally biased region" description="Basic and acidic residues" evidence="1">
    <location>
        <begin position="1"/>
        <end position="25"/>
    </location>
</feature>
<keyword evidence="4" id="KW-1185">Reference proteome</keyword>
<keyword evidence="2" id="KW-1133">Transmembrane helix</keyword>
<evidence type="ECO:0008006" key="5">
    <source>
        <dbReference type="Google" id="ProtNLM"/>
    </source>
</evidence>
<feature type="region of interest" description="Disordered" evidence="1">
    <location>
        <begin position="133"/>
        <end position="160"/>
    </location>
</feature>